<dbReference type="AlphaFoldDB" id="A0A1I3HT51"/>
<dbReference type="Gene3D" id="2.160.20.20">
    <property type="match status" value="1"/>
</dbReference>
<name>A0A1I3HT51_SELRU</name>
<evidence type="ECO:0000313" key="3">
    <source>
        <dbReference type="Proteomes" id="UP000183639"/>
    </source>
</evidence>
<organism evidence="2 3">
    <name type="scientific">Selenomonas ruminantium</name>
    <dbReference type="NCBI Taxonomy" id="971"/>
    <lineage>
        <taxon>Bacteria</taxon>
        <taxon>Bacillati</taxon>
        <taxon>Bacillota</taxon>
        <taxon>Negativicutes</taxon>
        <taxon>Selenomonadales</taxon>
        <taxon>Selenomonadaceae</taxon>
        <taxon>Selenomonas</taxon>
    </lineage>
</organism>
<dbReference type="RefSeq" id="WP_075445689.1">
    <property type="nucleotide sequence ID" value="NZ_FOQK01000033.1"/>
</dbReference>
<gene>
    <name evidence="2" type="ORF">SAMN04487861_13331</name>
</gene>
<dbReference type="Proteomes" id="UP000183639">
    <property type="component" value="Unassembled WGS sequence"/>
</dbReference>
<feature type="chain" id="PRO_5039320166" evidence="1">
    <location>
        <begin position="26"/>
        <end position="459"/>
    </location>
</feature>
<proteinExistence type="predicted"/>
<dbReference type="SUPFAM" id="SSF51126">
    <property type="entry name" value="Pectin lyase-like"/>
    <property type="match status" value="1"/>
</dbReference>
<reference evidence="2 3" key="1">
    <citation type="submission" date="2016-10" db="EMBL/GenBank/DDBJ databases">
        <authorList>
            <person name="de Groot N.N."/>
        </authorList>
    </citation>
    <scope>NUCLEOTIDE SEQUENCE [LARGE SCALE GENOMIC DNA]</scope>
    <source>
        <strain evidence="2 3">Z108</strain>
    </source>
</reference>
<sequence>MSRMSKKYHMLAAALAITICASVNSYGACQPANHANGPLSFNLAGPVPGPPPAMPAGPAMREVDASELTACQIVDDENLTVDGLTLNAGHRDESAFLVRKGGSITLTNSALNKTGDTSSADASNFSGQNAVFLASNSTAILRNITLTSDADGANAIFATGQAANIKAEHIVIHTKNNSSRGLDATYGGTIEAQDVDITTEGAHCGALATDRGEGNVIVNGAKLTTSGEGSPCIYSTGNIQLTNGSGEAAGSEIAVVEGKNSITLDHSCLTGHIKHGIMLYQSFSGDAGIGKASFTAKDSTLNNQSAGPMFYITNTTAVANLENTQLCQTGDVLVKATSDRWGSEDKNGGIFTLNACNQQLNGKILANNISQVTLNLGSGANWTGSFNEDYQADKAVLQLSKDAVWHVTADSYLTVMNAEDSTFANIQSNGHKIYYDKNANPALGGKTYGLPGGGKLLAK</sequence>
<dbReference type="OrthoDB" id="355208at2"/>
<accession>A0A1I3HT51</accession>
<dbReference type="InterPro" id="IPR012332">
    <property type="entry name" value="Autotransporter_pectin_lyase_C"/>
</dbReference>
<feature type="signal peptide" evidence="1">
    <location>
        <begin position="1"/>
        <end position="25"/>
    </location>
</feature>
<keyword evidence="1" id="KW-0732">Signal</keyword>
<protein>
    <submittedName>
        <fullName evidence="2">Uncharacterized protein</fullName>
    </submittedName>
</protein>
<dbReference type="InterPro" id="IPR011050">
    <property type="entry name" value="Pectin_lyase_fold/virulence"/>
</dbReference>
<dbReference type="EMBL" id="FOQK01000033">
    <property type="protein sequence ID" value="SFI38690.1"/>
    <property type="molecule type" value="Genomic_DNA"/>
</dbReference>
<evidence type="ECO:0000313" key="2">
    <source>
        <dbReference type="EMBL" id="SFI38690.1"/>
    </source>
</evidence>
<evidence type="ECO:0000256" key="1">
    <source>
        <dbReference type="SAM" id="SignalP"/>
    </source>
</evidence>